<dbReference type="AlphaFoldDB" id="A0A1H4D4D4"/>
<name>A0A1H4D4D4_9BACT</name>
<dbReference type="STRING" id="551991.SAMN05192529_1441"/>
<protein>
    <submittedName>
        <fullName evidence="2">RHS repeat-associated core domain-containing protein</fullName>
    </submittedName>
</protein>
<keyword evidence="3" id="KW-1185">Reference proteome</keyword>
<dbReference type="EMBL" id="FNQY01000044">
    <property type="protein sequence ID" value="SEA67289.1"/>
    <property type="molecule type" value="Genomic_DNA"/>
</dbReference>
<evidence type="ECO:0000313" key="3">
    <source>
        <dbReference type="Proteomes" id="UP000199041"/>
    </source>
</evidence>
<accession>A0A1H4D4D4</accession>
<evidence type="ECO:0000256" key="1">
    <source>
        <dbReference type="SAM" id="MobiDB-lite"/>
    </source>
</evidence>
<gene>
    <name evidence="2" type="ORF">SAMN05192529_1441</name>
</gene>
<feature type="non-terminal residue" evidence="2">
    <location>
        <position position="1"/>
    </location>
</feature>
<dbReference type="Proteomes" id="UP000199041">
    <property type="component" value="Unassembled WGS sequence"/>
</dbReference>
<proteinExistence type="predicted"/>
<dbReference type="InterPro" id="IPR022385">
    <property type="entry name" value="Rhs_assc_core"/>
</dbReference>
<dbReference type="Gene3D" id="2.180.10.10">
    <property type="entry name" value="RHS repeat-associated core"/>
    <property type="match status" value="1"/>
</dbReference>
<feature type="region of interest" description="Disordered" evidence="1">
    <location>
        <begin position="186"/>
        <end position="206"/>
    </location>
</feature>
<reference evidence="2 3" key="1">
    <citation type="submission" date="2016-10" db="EMBL/GenBank/DDBJ databases">
        <authorList>
            <person name="de Groot N.N."/>
        </authorList>
    </citation>
    <scope>NUCLEOTIDE SEQUENCE [LARGE SCALE GENOMIC DNA]</scope>
    <source>
        <strain evidence="2 3">Vu-144</strain>
    </source>
</reference>
<dbReference type="RefSeq" id="WP_317042151.1">
    <property type="nucleotide sequence ID" value="NZ_FNQY01000044.1"/>
</dbReference>
<organism evidence="2 3">
    <name type="scientific">Arachidicoccus rhizosphaerae</name>
    <dbReference type="NCBI Taxonomy" id="551991"/>
    <lineage>
        <taxon>Bacteria</taxon>
        <taxon>Pseudomonadati</taxon>
        <taxon>Bacteroidota</taxon>
        <taxon>Chitinophagia</taxon>
        <taxon>Chitinophagales</taxon>
        <taxon>Chitinophagaceae</taxon>
        <taxon>Arachidicoccus</taxon>
    </lineage>
</organism>
<sequence length="276" mass="30988">ILETNSYYPFGLQQKGIGYTQVLASLHNKYTYNGKELQEDLGLDQYDYGTRFYDAQIGRWHTVDPLSDAYVNQSSYNYAINNPILLFDYDGMAPDSLPNATVIGYTSFGGGGIALPLPQTIPRIAVKPLPPPNPVFLFIAMLFLPSNWNNHQSSCELCKIRELHAEAEAEEDKQEKIWNEDILNKAEKQTNRSGSSKSEQHKSEGGYDQALKDFEKLSPLNVVPLRNPNNEGKVGTLRDGSTIIVREKSLGENGATLERQYPEVAEKLPIKIRYGQ</sequence>
<evidence type="ECO:0000313" key="2">
    <source>
        <dbReference type="EMBL" id="SEA67289.1"/>
    </source>
</evidence>
<dbReference type="NCBIfam" id="TIGR03696">
    <property type="entry name" value="Rhs_assc_core"/>
    <property type="match status" value="1"/>
</dbReference>